<sequence length="311" mass="34845">MGRPGHASNIETFTSVPHDLLDLLTAHLPYSLTLLRRLQSAAYKNLTKSDARVILSPVRAAVMHGSSRLQHFCVAYAEFSAGPETQMFMYSSMEPESADVKDPAHEENIMSVVGGLVRLRKEYDGRLVYGHGLLLGSLHSRVCKILIKHRRVEMRPTGNYEKFLFRMENVPEPREIPKEMHWGKASLEDCGLVASRAAVPRLPQSLVKLPGLMLKLQDETPICWAFIDLDGSLISVHCEEGYRRRGLAKTLAAKLLRQAVQAYSDDMFAGSDWFSADVSPDNRQSHALCLSLNGTPRWSVSWVFLDVTEPV</sequence>
<dbReference type="OrthoDB" id="61870at2759"/>
<reference evidence="1" key="1">
    <citation type="submission" date="2020-03" db="EMBL/GenBank/DDBJ databases">
        <title>A mixture of massive structural variations and highly conserved coding sequences in Ustilaginoidea virens genome.</title>
        <authorList>
            <person name="Zhang K."/>
            <person name="Zhao Z."/>
            <person name="Zhang Z."/>
            <person name="Li Y."/>
            <person name="Hsiang T."/>
            <person name="Sun W."/>
        </authorList>
    </citation>
    <scope>NUCLEOTIDE SEQUENCE</scope>
    <source>
        <strain evidence="1">UV-8b</strain>
    </source>
</reference>
<dbReference type="SUPFAM" id="SSF55729">
    <property type="entry name" value="Acyl-CoA N-acyltransferases (Nat)"/>
    <property type="match status" value="1"/>
</dbReference>
<evidence type="ECO:0000313" key="2">
    <source>
        <dbReference type="Proteomes" id="UP000027002"/>
    </source>
</evidence>
<accession>A0A8E5HU99</accession>
<evidence type="ECO:0008006" key="3">
    <source>
        <dbReference type="Google" id="ProtNLM"/>
    </source>
</evidence>
<dbReference type="InterPro" id="IPR053225">
    <property type="entry name" value="Acyl-CoA_N-acyltransferase"/>
</dbReference>
<gene>
    <name evidence="1" type="ORF">UV8b_05617</name>
</gene>
<name>A0A8E5HU99_USTVR</name>
<organism evidence="1 2">
    <name type="scientific">Ustilaginoidea virens</name>
    <name type="common">Rice false smut fungus</name>
    <name type="synonym">Villosiclava virens</name>
    <dbReference type="NCBI Taxonomy" id="1159556"/>
    <lineage>
        <taxon>Eukaryota</taxon>
        <taxon>Fungi</taxon>
        <taxon>Dikarya</taxon>
        <taxon>Ascomycota</taxon>
        <taxon>Pezizomycotina</taxon>
        <taxon>Sordariomycetes</taxon>
        <taxon>Hypocreomycetidae</taxon>
        <taxon>Hypocreales</taxon>
        <taxon>Clavicipitaceae</taxon>
        <taxon>Ustilaginoidea</taxon>
    </lineage>
</organism>
<evidence type="ECO:0000313" key="1">
    <source>
        <dbReference type="EMBL" id="QUC21374.1"/>
    </source>
</evidence>
<dbReference type="KEGG" id="uvi:66066394"/>
<dbReference type="GeneID" id="66066394"/>
<dbReference type="InterPro" id="IPR016181">
    <property type="entry name" value="Acyl_CoA_acyltransferase"/>
</dbReference>
<keyword evidence="2" id="KW-1185">Reference proteome</keyword>
<dbReference type="AlphaFoldDB" id="A0A8E5HU99"/>
<dbReference type="PANTHER" id="PTHR20958:SF6">
    <property type="entry name" value="GLYCINE N-ACYLTRANSFERASE-LIKE PROTEIN"/>
    <property type="match status" value="1"/>
</dbReference>
<dbReference type="RefSeq" id="XP_042999047.1">
    <property type="nucleotide sequence ID" value="XM_043143114.1"/>
</dbReference>
<dbReference type="Gene3D" id="3.40.630.30">
    <property type="match status" value="1"/>
</dbReference>
<protein>
    <recommendedName>
        <fullName evidence="3">FR47-like domain-containing protein</fullName>
    </recommendedName>
</protein>
<proteinExistence type="predicted"/>
<dbReference type="PANTHER" id="PTHR20958">
    <property type="entry name" value="GLYCINE N-ACYLTRANSFERASE-LIKE PROTEIN"/>
    <property type="match status" value="1"/>
</dbReference>
<dbReference type="EMBL" id="CP072756">
    <property type="protein sequence ID" value="QUC21374.1"/>
    <property type="molecule type" value="Genomic_DNA"/>
</dbReference>
<dbReference type="Proteomes" id="UP000027002">
    <property type="component" value="Chromosome 4"/>
</dbReference>